<name>A0A1R3KKY1_COCAP</name>
<organism evidence="2 3">
    <name type="scientific">Corchorus capsularis</name>
    <name type="common">Jute</name>
    <dbReference type="NCBI Taxonomy" id="210143"/>
    <lineage>
        <taxon>Eukaryota</taxon>
        <taxon>Viridiplantae</taxon>
        <taxon>Streptophyta</taxon>
        <taxon>Embryophyta</taxon>
        <taxon>Tracheophyta</taxon>
        <taxon>Spermatophyta</taxon>
        <taxon>Magnoliopsida</taxon>
        <taxon>eudicotyledons</taxon>
        <taxon>Gunneridae</taxon>
        <taxon>Pentapetalae</taxon>
        <taxon>rosids</taxon>
        <taxon>malvids</taxon>
        <taxon>Malvales</taxon>
        <taxon>Malvaceae</taxon>
        <taxon>Grewioideae</taxon>
        <taxon>Apeibeae</taxon>
        <taxon>Corchorus</taxon>
    </lineage>
</organism>
<dbReference type="EMBL" id="AWWV01004240">
    <property type="protein sequence ID" value="OMP07714.1"/>
    <property type="molecule type" value="Genomic_DNA"/>
</dbReference>
<dbReference type="Gramene" id="OMP07714">
    <property type="protein sequence ID" value="OMP07714"/>
    <property type="gene ID" value="CCACVL1_01238"/>
</dbReference>
<accession>A0A1R3KKY1</accession>
<evidence type="ECO:0000313" key="2">
    <source>
        <dbReference type="EMBL" id="OMP07714.1"/>
    </source>
</evidence>
<proteinExistence type="predicted"/>
<evidence type="ECO:0000256" key="1">
    <source>
        <dbReference type="SAM" id="MobiDB-lite"/>
    </source>
</evidence>
<dbReference type="AlphaFoldDB" id="A0A1R3KKY1"/>
<evidence type="ECO:0000313" key="3">
    <source>
        <dbReference type="Proteomes" id="UP000188268"/>
    </source>
</evidence>
<feature type="region of interest" description="Disordered" evidence="1">
    <location>
        <begin position="1"/>
        <end position="27"/>
    </location>
</feature>
<keyword evidence="3" id="KW-1185">Reference proteome</keyword>
<protein>
    <submittedName>
        <fullName evidence="2">Uncharacterized protein</fullName>
    </submittedName>
</protein>
<sequence>IAAKKHKPERQYGLRPRLRNSKYPDLL</sequence>
<dbReference type="Proteomes" id="UP000188268">
    <property type="component" value="Unassembled WGS sequence"/>
</dbReference>
<comment type="caution">
    <text evidence="2">The sequence shown here is derived from an EMBL/GenBank/DDBJ whole genome shotgun (WGS) entry which is preliminary data.</text>
</comment>
<reference evidence="2 3" key="1">
    <citation type="submission" date="2013-09" db="EMBL/GenBank/DDBJ databases">
        <title>Corchorus capsularis genome sequencing.</title>
        <authorList>
            <person name="Alam M."/>
            <person name="Haque M.S."/>
            <person name="Islam M.S."/>
            <person name="Emdad E.M."/>
            <person name="Islam M.M."/>
            <person name="Ahmed B."/>
            <person name="Halim A."/>
            <person name="Hossen Q.M.M."/>
            <person name="Hossain M.Z."/>
            <person name="Ahmed R."/>
            <person name="Khan M.M."/>
            <person name="Islam R."/>
            <person name="Rashid M.M."/>
            <person name="Khan S.A."/>
            <person name="Rahman M.S."/>
            <person name="Alam M."/>
        </authorList>
    </citation>
    <scope>NUCLEOTIDE SEQUENCE [LARGE SCALE GENOMIC DNA]</scope>
    <source>
        <strain evidence="3">cv. CVL-1</strain>
        <tissue evidence="2">Whole seedling</tissue>
    </source>
</reference>
<feature type="non-terminal residue" evidence="2">
    <location>
        <position position="1"/>
    </location>
</feature>
<gene>
    <name evidence="2" type="ORF">CCACVL1_01238</name>
</gene>